<evidence type="ECO:0000256" key="1">
    <source>
        <dbReference type="SAM" id="MobiDB-lite"/>
    </source>
</evidence>
<reference evidence="4" key="1">
    <citation type="submission" date="2022-08" db="EMBL/GenBank/DDBJ databases">
        <title>Genomic Encyclopedia of Type Strains, Phase V (KMG-V): Genome sequencing to study the core and pangenomes of soil and plant-associated prokaryotes.</title>
        <authorList>
            <person name="Whitman W."/>
        </authorList>
    </citation>
    <scope>NUCLEOTIDE SEQUENCE</scope>
    <source>
        <strain evidence="4">SP3012</strain>
    </source>
</reference>
<dbReference type="InterPro" id="IPR036691">
    <property type="entry name" value="Endo/exonu/phosph_ase_sf"/>
</dbReference>
<dbReference type="GO" id="GO:0006506">
    <property type="term" value="P:GPI anchor biosynthetic process"/>
    <property type="evidence" value="ECO:0007669"/>
    <property type="project" value="TreeGrafter"/>
</dbReference>
<keyword evidence="4" id="KW-0378">Hydrolase</keyword>
<sequence length="374" mass="42057">MIYALYASAGILIGGTLMSLLHHDYWWVRVFDFPRKQIATGILCVVGGLFAAGETEGTGAFLIAGLLLCFLYQFDHVIQYTQVAPREVTPATRPRAKTRSLALLTANVEMENRSAGPLLDLVKKEDPDVVLAIETDRWWARRLSALTERFSYTCMHPKGNRYGMCLLSKRPLLSAEIRHIVSEDTPSIKAEIDLGGGVSTLLYGIHPPPPHPIHEPDTTRRDAELIRLGEEIRERQMPAVVSGDLNDVSWSETTDLFEKVSGLLDPRRGRGFYNTFHARYPIIRYPLDHTFHSKRFRIKQISVKGYIGSDHYPVLTELQYDPKAEEDHDPPVKSHIVEGWAEREMEKLRRKETSGPSGPENGSLARCAEKGGLG</sequence>
<evidence type="ECO:0000313" key="4">
    <source>
        <dbReference type="EMBL" id="MCS4038182.1"/>
    </source>
</evidence>
<name>A0A9X2UP44_9BACT</name>
<dbReference type="Gene3D" id="3.60.10.10">
    <property type="entry name" value="Endonuclease/exonuclease/phosphatase"/>
    <property type="match status" value="1"/>
</dbReference>
<dbReference type="SUPFAM" id="SSF56219">
    <property type="entry name" value="DNase I-like"/>
    <property type="match status" value="1"/>
</dbReference>
<gene>
    <name evidence="4" type="ORF">GGQ01_003272</name>
</gene>
<dbReference type="GO" id="GO:0004519">
    <property type="term" value="F:endonuclease activity"/>
    <property type="evidence" value="ECO:0007669"/>
    <property type="project" value="UniProtKB-KW"/>
</dbReference>
<comment type="caution">
    <text evidence="4">The sequence shown here is derived from an EMBL/GenBank/DDBJ whole genome shotgun (WGS) entry which is preliminary data.</text>
</comment>
<evidence type="ECO:0000259" key="3">
    <source>
        <dbReference type="Pfam" id="PF03372"/>
    </source>
</evidence>
<dbReference type="RefSeq" id="WP_259078717.1">
    <property type="nucleotide sequence ID" value="NZ_JANTZC010000040.1"/>
</dbReference>
<dbReference type="AlphaFoldDB" id="A0A9X2UP44"/>
<dbReference type="EMBL" id="JANUBF010000043">
    <property type="protein sequence ID" value="MCS4038182.1"/>
    <property type="molecule type" value="Genomic_DNA"/>
</dbReference>
<feature type="transmembrane region" description="Helical" evidence="2">
    <location>
        <begin position="38"/>
        <end position="53"/>
    </location>
</feature>
<feature type="compositionally biased region" description="Basic and acidic residues" evidence="1">
    <location>
        <begin position="344"/>
        <end position="353"/>
    </location>
</feature>
<keyword evidence="4" id="KW-0540">Nuclease</keyword>
<keyword evidence="2" id="KW-0472">Membrane</keyword>
<proteinExistence type="predicted"/>
<organism evidence="4 5">
    <name type="scientific">Salinibacter ruber</name>
    <dbReference type="NCBI Taxonomy" id="146919"/>
    <lineage>
        <taxon>Bacteria</taxon>
        <taxon>Pseudomonadati</taxon>
        <taxon>Rhodothermota</taxon>
        <taxon>Rhodothermia</taxon>
        <taxon>Rhodothermales</taxon>
        <taxon>Salinibacteraceae</taxon>
        <taxon>Salinibacter</taxon>
    </lineage>
</organism>
<feature type="transmembrane region" description="Helical" evidence="2">
    <location>
        <begin position="6"/>
        <end position="26"/>
    </location>
</feature>
<accession>A0A9X2UP44</accession>
<keyword evidence="2" id="KW-0812">Transmembrane</keyword>
<evidence type="ECO:0000313" key="5">
    <source>
        <dbReference type="Proteomes" id="UP001155040"/>
    </source>
</evidence>
<evidence type="ECO:0000256" key="2">
    <source>
        <dbReference type="SAM" id="Phobius"/>
    </source>
</evidence>
<dbReference type="Pfam" id="PF03372">
    <property type="entry name" value="Exo_endo_phos"/>
    <property type="match status" value="1"/>
</dbReference>
<feature type="domain" description="Endonuclease/exonuclease/phosphatase" evidence="3">
    <location>
        <begin position="104"/>
        <end position="311"/>
    </location>
</feature>
<dbReference type="InterPro" id="IPR005135">
    <property type="entry name" value="Endo/exonuclease/phosphatase"/>
</dbReference>
<dbReference type="InterPro" id="IPR051916">
    <property type="entry name" value="GPI-anchor_lipid_remodeler"/>
</dbReference>
<keyword evidence="4" id="KW-0255">Endonuclease</keyword>
<dbReference type="PANTHER" id="PTHR14859:SF15">
    <property type="entry name" value="ENDONUCLEASE_EXONUCLEASE_PHOSPHATASE DOMAIN-CONTAINING PROTEIN"/>
    <property type="match status" value="1"/>
</dbReference>
<dbReference type="GO" id="GO:0016020">
    <property type="term" value="C:membrane"/>
    <property type="evidence" value="ECO:0007669"/>
    <property type="project" value="GOC"/>
</dbReference>
<dbReference type="PANTHER" id="PTHR14859">
    <property type="entry name" value="CALCOFLUOR WHITE HYPERSENSITIVE PROTEIN PRECURSOR"/>
    <property type="match status" value="1"/>
</dbReference>
<protein>
    <submittedName>
        <fullName evidence="4">Endonuclease/exonuclease/phosphatase (EEP) superfamily protein YafD</fullName>
    </submittedName>
</protein>
<dbReference type="Proteomes" id="UP001155040">
    <property type="component" value="Unassembled WGS sequence"/>
</dbReference>
<keyword evidence="2" id="KW-1133">Transmembrane helix</keyword>
<feature type="region of interest" description="Disordered" evidence="1">
    <location>
        <begin position="344"/>
        <end position="374"/>
    </location>
</feature>